<evidence type="ECO:0000313" key="4">
    <source>
        <dbReference type="Proteomes" id="UP000286595"/>
    </source>
</evidence>
<reference evidence="3 4" key="1">
    <citation type="submission" date="2018-08" db="EMBL/GenBank/DDBJ databases">
        <title>A genome reference for cultivated species of the human gut microbiota.</title>
        <authorList>
            <person name="Zou Y."/>
            <person name="Xue W."/>
            <person name="Luo G."/>
        </authorList>
    </citation>
    <scope>NUCLEOTIDE SEQUENCE [LARGE SCALE GENOMIC DNA]</scope>
    <source>
        <strain evidence="1 3">AF18-12LB</strain>
        <strain evidence="2 4">AM22-12LB</strain>
    </source>
</reference>
<dbReference type="CDD" id="cd01427">
    <property type="entry name" value="HAD_like"/>
    <property type="match status" value="1"/>
</dbReference>
<dbReference type="AlphaFoldDB" id="A0A3R5ZGI5"/>
<keyword evidence="3" id="KW-1185">Reference proteome</keyword>
<gene>
    <name evidence="2" type="ORF">DW252_15545</name>
    <name evidence="1" type="ORF">DWX03_08625</name>
</gene>
<dbReference type="Gene3D" id="3.40.50.1000">
    <property type="entry name" value="HAD superfamily/HAD-like"/>
    <property type="match status" value="1"/>
</dbReference>
<comment type="caution">
    <text evidence="1">The sequence shown here is derived from an EMBL/GenBank/DDBJ whole genome shotgun (WGS) entry which is preliminary data.</text>
</comment>
<evidence type="ECO:0000313" key="1">
    <source>
        <dbReference type="EMBL" id="RGT89680.1"/>
    </source>
</evidence>
<dbReference type="Proteomes" id="UP000283360">
    <property type="component" value="Unassembled WGS sequence"/>
</dbReference>
<dbReference type="SUPFAM" id="SSF56784">
    <property type="entry name" value="HAD-like"/>
    <property type="match status" value="1"/>
</dbReference>
<organism evidence="1 3">
    <name type="scientific">Coprococcus comes</name>
    <dbReference type="NCBI Taxonomy" id="410072"/>
    <lineage>
        <taxon>Bacteria</taxon>
        <taxon>Bacillati</taxon>
        <taxon>Bacillota</taxon>
        <taxon>Clostridia</taxon>
        <taxon>Lachnospirales</taxon>
        <taxon>Lachnospiraceae</taxon>
        <taxon>Coprococcus</taxon>
    </lineage>
</organism>
<dbReference type="EMBL" id="QRXJ01000010">
    <property type="protein sequence ID" value="RGT89680.1"/>
    <property type="molecule type" value="Genomic_DNA"/>
</dbReference>
<dbReference type="EMBL" id="QRIM01000024">
    <property type="protein sequence ID" value="RHG56791.1"/>
    <property type="molecule type" value="Genomic_DNA"/>
</dbReference>
<proteinExistence type="predicted"/>
<name>A0A3R5ZGI5_9FIRM</name>
<dbReference type="InterPro" id="IPR023214">
    <property type="entry name" value="HAD_sf"/>
</dbReference>
<evidence type="ECO:0000313" key="3">
    <source>
        <dbReference type="Proteomes" id="UP000283360"/>
    </source>
</evidence>
<accession>A0A3R5ZGI5</accession>
<dbReference type="Proteomes" id="UP000286595">
    <property type="component" value="Unassembled WGS sequence"/>
</dbReference>
<dbReference type="InterPro" id="IPR036412">
    <property type="entry name" value="HAD-like_sf"/>
</dbReference>
<sequence>MYYNRKSNMPDGRKGVPMKLVIPEYKTLELDTIFLDMNGTIAVDGVIPPSVKERLIALSEQFRIYVLTADTHGNAKAQCEGLPVILETFPTGNAKEYKRELVKATGAKRCVAIGNGRNDEWMLKEAALSIAVMDREGVYGKLLKNADLCVRSMQDGLDLLLYPGRIIAGLRG</sequence>
<protein>
    <submittedName>
        <fullName evidence="1">ATPase P</fullName>
    </submittedName>
</protein>
<evidence type="ECO:0000313" key="2">
    <source>
        <dbReference type="EMBL" id="RHG56791.1"/>
    </source>
</evidence>